<accession>A0A367LC59</accession>
<dbReference type="Proteomes" id="UP000253664">
    <property type="component" value="Unassembled WGS sequence"/>
</dbReference>
<reference evidence="1 2" key="1">
    <citation type="journal article" date="2015" name="BMC Genomics">
        <title>Insights from the genome of Ophiocordyceps polyrhachis-furcata to pathogenicity and host specificity in insect fungi.</title>
        <authorList>
            <person name="Wichadakul D."/>
            <person name="Kobmoo N."/>
            <person name="Ingsriswang S."/>
            <person name="Tangphatsornruang S."/>
            <person name="Chantasingh D."/>
            <person name="Luangsa-ard J.J."/>
            <person name="Eurwilaichitr L."/>
        </authorList>
    </citation>
    <scope>NUCLEOTIDE SEQUENCE [LARGE SCALE GENOMIC DNA]</scope>
    <source>
        <strain evidence="1 2">BCC 54312</strain>
    </source>
</reference>
<proteinExistence type="predicted"/>
<name>A0A367LC59_9HYPO</name>
<evidence type="ECO:0000313" key="1">
    <source>
        <dbReference type="EMBL" id="RCI11991.1"/>
    </source>
</evidence>
<sequence>MLLESLSSLITSLPLLSTPSRSFCLRRLYLIGRSTWLFKLTRNAGTN</sequence>
<gene>
    <name evidence="1" type="ORF">L249_0848</name>
</gene>
<evidence type="ECO:0000313" key="2">
    <source>
        <dbReference type="Proteomes" id="UP000253664"/>
    </source>
</evidence>
<comment type="caution">
    <text evidence="1">The sequence shown here is derived from an EMBL/GenBank/DDBJ whole genome shotgun (WGS) entry which is preliminary data.</text>
</comment>
<organism evidence="1 2">
    <name type="scientific">Ophiocordyceps polyrhachis-furcata BCC 54312</name>
    <dbReference type="NCBI Taxonomy" id="1330021"/>
    <lineage>
        <taxon>Eukaryota</taxon>
        <taxon>Fungi</taxon>
        <taxon>Dikarya</taxon>
        <taxon>Ascomycota</taxon>
        <taxon>Pezizomycotina</taxon>
        <taxon>Sordariomycetes</taxon>
        <taxon>Hypocreomycetidae</taxon>
        <taxon>Hypocreales</taxon>
        <taxon>Ophiocordycipitaceae</taxon>
        <taxon>Ophiocordyceps</taxon>
    </lineage>
</organism>
<dbReference type="AlphaFoldDB" id="A0A367LC59"/>
<protein>
    <submittedName>
        <fullName evidence="1">Uncharacterized protein</fullName>
    </submittedName>
</protein>
<dbReference type="EMBL" id="LKCN02000007">
    <property type="protein sequence ID" value="RCI11991.1"/>
    <property type="molecule type" value="Genomic_DNA"/>
</dbReference>
<keyword evidence="2" id="KW-1185">Reference proteome</keyword>